<dbReference type="HOGENOM" id="CLU_051096_1_0_6"/>
<dbReference type="AlphaFoldDB" id="V2VUU1"/>
<dbReference type="InterPro" id="IPR045864">
    <property type="entry name" value="aa-tRNA-synth_II/BPL/LPL"/>
</dbReference>
<dbReference type="STRING" id="396323.VH98_06495"/>
<dbReference type="CDD" id="cd16442">
    <property type="entry name" value="BPL"/>
    <property type="match status" value="1"/>
</dbReference>
<keyword evidence="4" id="KW-1185">Reference proteome</keyword>
<evidence type="ECO:0000259" key="2">
    <source>
        <dbReference type="Pfam" id="PF03099"/>
    </source>
</evidence>
<dbReference type="SUPFAM" id="SSF55681">
    <property type="entry name" value="Class II aaRS and biotin synthetases"/>
    <property type="match status" value="1"/>
</dbReference>
<sequence>MFSHELLIMDADTRQLQQLLELSNCTPDIVLLKHSTTSTNDDVRALAQQGMHTALVCSEIQTQGRGQHQRQWLSPQGNIYLSTLINTETAIDGRLALEVALNLLHMPILKDFNLQIKWPNDLYSHQGKWGGILVEPLSARQAIIGVGINIITPPDLQNLDQAVTSLSELGLHNRSRIELIHDIYVAIQQAGAWFNHGCYNLAERFNHVAMFKGQSVSFEHQQGVAEGIFLGIQNDGGIVLDTVQGQTVYYQGRLRPLSSIQ</sequence>
<gene>
    <name evidence="3" type="ORF">P255_02039</name>
</gene>
<evidence type="ECO:0000256" key="1">
    <source>
        <dbReference type="ARBA" id="ARBA00022598"/>
    </source>
</evidence>
<dbReference type="Proteomes" id="UP000018418">
    <property type="component" value="Unassembled WGS sequence"/>
</dbReference>
<protein>
    <submittedName>
        <fullName evidence="3">Biotin-[acetyl-CoA-carboxylase] ligase</fullName>
    </submittedName>
</protein>
<comment type="caution">
    <text evidence="3">The sequence shown here is derived from an EMBL/GenBank/DDBJ whole genome shotgun (WGS) entry which is preliminary data.</text>
</comment>
<accession>V2VUU1</accession>
<dbReference type="GO" id="GO:0004077">
    <property type="term" value="F:biotin--[biotin carboxyl-carrier protein] ligase activity"/>
    <property type="evidence" value="ECO:0007669"/>
    <property type="project" value="InterPro"/>
</dbReference>
<dbReference type="GO" id="GO:0005737">
    <property type="term" value="C:cytoplasm"/>
    <property type="evidence" value="ECO:0007669"/>
    <property type="project" value="TreeGrafter"/>
</dbReference>
<evidence type="ECO:0000313" key="4">
    <source>
        <dbReference type="Proteomes" id="UP000018418"/>
    </source>
</evidence>
<reference evidence="3 4" key="1">
    <citation type="submission" date="2013-10" db="EMBL/GenBank/DDBJ databases">
        <title>The Genome Sequence of Acinetobacter brisouii CIP 110357.</title>
        <authorList>
            <consortium name="The Broad Institute Genomics Platform"/>
            <consortium name="The Broad Institute Genome Sequencing Center for Infectious Disease"/>
            <person name="Cerqueira G."/>
            <person name="Feldgarden M."/>
            <person name="Courvalin P."/>
            <person name="Grillot-Courvalin C."/>
            <person name="Clermont D."/>
            <person name="Rocha E."/>
            <person name="Yoon E.-J."/>
            <person name="Nemec A."/>
            <person name="Young S.K."/>
            <person name="Zeng Q."/>
            <person name="Gargeya S."/>
            <person name="Fitzgerald M."/>
            <person name="Abouelleil A."/>
            <person name="Alvarado L."/>
            <person name="Berlin A.M."/>
            <person name="Chapman S.B."/>
            <person name="Gainer-Dewar J."/>
            <person name="Goldberg J."/>
            <person name="Gnerre S."/>
            <person name="Griggs A."/>
            <person name="Gujja S."/>
            <person name="Hansen M."/>
            <person name="Howarth C."/>
            <person name="Imamovic A."/>
            <person name="Ireland A."/>
            <person name="Larimer J."/>
            <person name="McCowan C."/>
            <person name="Murphy C."/>
            <person name="Pearson M."/>
            <person name="Poon T.W."/>
            <person name="Priest M."/>
            <person name="Roberts A."/>
            <person name="Saif S."/>
            <person name="Shea T."/>
            <person name="Sykes S."/>
            <person name="Wortman J."/>
            <person name="Nusbaum C."/>
            <person name="Birren B."/>
        </authorList>
    </citation>
    <scope>NUCLEOTIDE SEQUENCE [LARGE SCALE GENOMIC DNA]</scope>
    <source>
        <strain evidence="3 4">CIP 110357</strain>
    </source>
</reference>
<dbReference type="PANTHER" id="PTHR12835">
    <property type="entry name" value="BIOTIN PROTEIN LIGASE"/>
    <property type="match status" value="1"/>
</dbReference>
<keyword evidence="1 3" id="KW-0436">Ligase</keyword>
<dbReference type="InterPro" id="IPR004143">
    <property type="entry name" value="BPL_LPL_catalytic"/>
</dbReference>
<evidence type="ECO:0000313" key="3">
    <source>
        <dbReference type="EMBL" id="ESK51524.1"/>
    </source>
</evidence>
<dbReference type="NCBIfam" id="TIGR00121">
    <property type="entry name" value="birA_ligase"/>
    <property type="match status" value="1"/>
</dbReference>
<dbReference type="Gene3D" id="3.30.930.10">
    <property type="entry name" value="Bira Bifunctional Protein, Domain 2"/>
    <property type="match status" value="1"/>
</dbReference>
<proteinExistence type="predicted"/>
<dbReference type="InterPro" id="IPR004408">
    <property type="entry name" value="Biotin_CoA_COase_ligase"/>
</dbReference>
<dbReference type="Pfam" id="PF03099">
    <property type="entry name" value="BPL_LplA_LipB"/>
    <property type="match status" value="1"/>
</dbReference>
<dbReference type="OrthoDB" id="9807064at2"/>
<dbReference type="PANTHER" id="PTHR12835:SF5">
    <property type="entry name" value="BIOTIN--PROTEIN LIGASE"/>
    <property type="match status" value="1"/>
</dbReference>
<organism evidence="3 4">
    <name type="scientific">Acinetobacter brisouii CIP 110357</name>
    <dbReference type="NCBI Taxonomy" id="1341683"/>
    <lineage>
        <taxon>Bacteria</taxon>
        <taxon>Pseudomonadati</taxon>
        <taxon>Pseudomonadota</taxon>
        <taxon>Gammaproteobacteria</taxon>
        <taxon>Moraxellales</taxon>
        <taxon>Moraxellaceae</taxon>
        <taxon>Acinetobacter</taxon>
    </lineage>
</organism>
<feature type="domain" description="BPL/LPL catalytic" evidence="2">
    <location>
        <begin position="45"/>
        <end position="149"/>
    </location>
</feature>
<dbReference type="EMBL" id="AYEU01000006">
    <property type="protein sequence ID" value="ESK51524.1"/>
    <property type="molecule type" value="Genomic_DNA"/>
</dbReference>
<name>V2VUU1_9GAMM</name>
<dbReference type="PATRIC" id="fig|1341683.3.peg.2026"/>